<evidence type="ECO:0000259" key="6">
    <source>
        <dbReference type="PROSITE" id="PS50850"/>
    </source>
</evidence>
<dbReference type="Gene3D" id="1.20.1250.20">
    <property type="entry name" value="MFS general substrate transporter like domains"/>
    <property type="match status" value="1"/>
</dbReference>
<evidence type="ECO:0000256" key="4">
    <source>
        <dbReference type="ARBA" id="ARBA00023136"/>
    </source>
</evidence>
<keyword evidence="4 5" id="KW-0472">Membrane</keyword>
<dbReference type="Proteomes" id="UP001583193">
    <property type="component" value="Unassembled WGS sequence"/>
</dbReference>
<evidence type="ECO:0000256" key="5">
    <source>
        <dbReference type="SAM" id="Phobius"/>
    </source>
</evidence>
<feature type="transmembrane region" description="Helical" evidence="5">
    <location>
        <begin position="68"/>
        <end position="90"/>
    </location>
</feature>
<name>A0ABR3XW70_9EURO</name>
<feature type="transmembrane region" description="Helical" evidence="5">
    <location>
        <begin position="195"/>
        <end position="213"/>
    </location>
</feature>
<dbReference type="EMBL" id="JAVDPF010000009">
    <property type="protein sequence ID" value="KAL1880255.1"/>
    <property type="molecule type" value="Genomic_DNA"/>
</dbReference>
<feature type="transmembrane region" description="Helical" evidence="5">
    <location>
        <begin position="160"/>
        <end position="183"/>
    </location>
</feature>
<gene>
    <name evidence="7" type="ORF">Plec18167_003658</name>
</gene>
<feature type="domain" description="Major facilitator superfamily (MFS) profile" evidence="6">
    <location>
        <begin position="37"/>
        <end position="273"/>
    </location>
</feature>
<evidence type="ECO:0000313" key="8">
    <source>
        <dbReference type="Proteomes" id="UP001583193"/>
    </source>
</evidence>
<keyword evidence="2 5" id="KW-0812">Transmembrane</keyword>
<protein>
    <recommendedName>
        <fullName evidence="6">Major facilitator superfamily (MFS) profile domain-containing protein</fullName>
    </recommendedName>
</protein>
<feature type="transmembrane region" description="Helical" evidence="5">
    <location>
        <begin position="35"/>
        <end position="56"/>
    </location>
</feature>
<feature type="transmembrane region" description="Helical" evidence="5">
    <location>
        <begin position="102"/>
        <end position="121"/>
    </location>
</feature>
<accession>A0ABR3XW70</accession>
<feature type="transmembrane region" description="Helical" evidence="5">
    <location>
        <begin position="128"/>
        <end position="148"/>
    </location>
</feature>
<keyword evidence="8" id="KW-1185">Reference proteome</keyword>
<proteinExistence type="predicted"/>
<keyword evidence="3 5" id="KW-1133">Transmembrane helix</keyword>
<dbReference type="PROSITE" id="PS50850">
    <property type="entry name" value="MFS"/>
    <property type="match status" value="1"/>
</dbReference>
<dbReference type="InterPro" id="IPR020846">
    <property type="entry name" value="MFS_dom"/>
</dbReference>
<evidence type="ECO:0000256" key="2">
    <source>
        <dbReference type="ARBA" id="ARBA00022692"/>
    </source>
</evidence>
<comment type="caution">
    <text evidence="7">The sequence shown here is derived from an EMBL/GenBank/DDBJ whole genome shotgun (WGS) entry which is preliminary data.</text>
</comment>
<reference evidence="7 8" key="1">
    <citation type="journal article" date="2024" name="IMA Fungus">
        <title>IMA Genome - F19 : A genome assembly and annotation guide to empower mycologists, including annotated draft genome sequences of Ceratocystis pirilliformis, Diaporthe australafricana, Fusarium ophioides, Paecilomyces lecythidis, and Sporothrix stenoceras.</title>
        <authorList>
            <person name="Aylward J."/>
            <person name="Wilson A.M."/>
            <person name="Visagie C.M."/>
            <person name="Spraker J."/>
            <person name="Barnes I."/>
            <person name="Buitendag C."/>
            <person name="Ceriani C."/>
            <person name="Del Mar Angel L."/>
            <person name="du Plessis D."/>
            <person name="Fuchs T."/>
            <person name="Gasser K."/>
            <person name="Kramer D."/>
            <person name="Li W."/>
            <person name="Munsamy K."/>
            <person name="Piso A."/>
            <person name="Price J.L."/>
            <person name="Sonnekus B."/>
            <person name="Thomas C."/>
            <person name="van der Nest A."/>
            <person name="van Dijk A."/>
            <person name="van Heerden A."/>
            <person name="van Vuuren N."/>
            <person name="Yilmaz N."/>
            <person name="Duong T.A."/>
            <person name="van der Merwe N.A."/>
            <person name="Wingfield M.J."/>
            <person name="Wingfield B.D."/>
        </authorList>
    </citation>
    <scope>NUCLEOTIDE SEQUENCE [LARGE SCALE GENOMIC DNA]</scope>
    <source>
        <strain evidence="7 8">CMW 18167</strain>
    </source>
</reference>
<dbReference type="SUPFAM" id="SSF103473">
    <property type="entry name" value="MFS general substrate transporter"/>
    <property type="match status" value="1"/>
</dbReference>
<evidence type="ECO:0000313" key="7">
    <source>
        <dbReference type="EMBL" id="KAL1880255.1"/>
    </source>
</evidence>
<dbReference type="InterPro" id="IPR011701">
    <property type="entry name" value="MFS"/>
</dbReference>
<dbReference type="PANTHER" id="PTHR23502:SF156">
    <property type="entry name" value="TRANSPORTER, PUTATIVE (AFU_ORTHOLOGUE AFUA_5G00420)-RELATED"/>
    <property type="match status" value="1"/>
</dbReference>
<comment type="subcellular location">
    <subcellularLocation>
        <location evidence="1">Membrane</location>
        <topology evidence="1">Multi-pass membrane protein</topology>
    </subcellularLocation>
</comment>
<evidence type="ECO:0000256" key="3">
    <source>
        <dbReference type="ARBA" id="ARBA00022989"/>
    </source>
</evidence>
<sequence>MRHEADLEGEYPTLVEFDGPDDPDFPQNWKLTLKVWVTFVITILNLIGTIGTSIFGTGKEEFMHAFNISREVAVLGTTLFLVGYIFGFLLFGPLSERFGRKWPLLVGVAMSSIFDLMPVLGKDIATVLIGRFLGGLFGVAPIAVFGGVVSDCWPLVHRGIAMALVVSLVFSGPTFGPIFGGFIMGSPSFNWRWTMWVLVIIGLSVSALCVFVYPETYPPAILRAKARSLRKKTGNRDIRTASDKEGTGLKELTSTYLVRPFLTRKPLINTGVR</sequence>
<dbReference type="InterPro" id="IPR036259">
    <property type="entry name" value="MFS_trans_sf"/>
</dbReference>
<dbReference type="Pfam" id="PF07690">
    <property type="entry name" value="MFS_1"/>
    <property type="match status" value="1"/>
</dbReference>
<organism evidence="7 8">
    <name type="scientific">Paecilomyces lecythidis</name>
    <dbReference type="NCBI Taxonomy" id="3004212"/>
    <lineage>
        <taxon>Eukaryota</taxon>
        <taxon>Fungi</taxon>
        <taxon>Dikarya</taxon>
        <taxon>Ascomycota</taxon>
        <taxon>Pezizomycotina</taxon>
        <taxon>Eurotiomycetes</taxon>
        <taxon>Eurotiomycetidae</taxon>
        <taxon>Eurotiales</taxon>
        <taxon>Thermoascaceae</taxon>
        <taxon>Paecilomyces</taxon>
    </lineage>
</organism>
<dbReference type="PANTHER" id="PTHR23502">
    <property type="entry name" value="MAJOR FACILITATOR SUPERFAMILY"/>
    <property type="match status" value="1"/>
</dbReference>
<evidence type="ECO:0000256" key="1">
    <source>
        <dbReference type="ARBA" id="ARBA00004141"/>
    </source>
</evidence>